<gene>
    <name evidence="1" type="ORF">Tdes44962_MAKER03739</name>
</gene>
<evidence type="ECO:0000313" key="1">
    <source>
        <dbReference type="EMBL" id="KAH9826087.1"/>
    </source>
</evidence>
<evidence type="ECO:0000313" key="2">
    <source>
        <dbReference type="Proteomes" id="UP001138500"/>
    </source>
</evidence>
<reference evidence="1 2" key="2">
    <citation type="journal article" date="2021" name="Curr. Genet.">
        <title>Genetic response to nitrogen starvation in the aggressive Eucalyptus foliar pathogen Teratosphaeria destructans.</title>
        <authorList>
            <person name="Havenga M."/>
            <person name="Wingfield B.D."/>
            <person name="Wingfield M.J."/>
            <person name="Dreyer L.L."/>
            <person name="Roets F."/>
            <person name="Aylward J."/>
        </authorList>
    </citation>
    <scope>NUCLEOTIDE SEQUENCE [LARGE SCALE GENOMIC DNA]</scope>
    <source>
        <strain evidence="1">CMW44962</strain>
    </source>
</reference>
<comment type="caution">
    <text evidence="1">The sequence shown here is derived from an EMBL/GenBank/DDBJ whole genome shotgun (WGS) entry which is preliminary data.</text>
</comment>
<accession>A0A9W7W0R9</accession>
<dbReference type="Proteomes" id="UP001138500">
    <property type="component" value="Unassembled WGS sequence"/>
</dbReference>
<dbReference type="EMBL" id="RIBY02002034">
    <property type="protein sequence ID" value="KAH9826087.1"/>
    <property type="molecule type" value="Genomic_DNA"/>
</dbReference>
<reference evidence="1 2" key="1">
    <citation type="journal article" date="2018" name="IMA Fungus">
        <title>IMA Genome-F 10: Nine draft genome sequences of Claviceps purpurea s.lat., including C. arundinis, C. humidiphila, and C. cf. spartinae, pseudomolecules for the pitch canker pathogen Fusarium circinatum, draft genome of Davidsoniella eucalypti, Grosmannia galeiformis, Quambalaria eucalypti, and Teratosphaeria destructans.</title>
        <authorList>
            <person name="Wingfield B.D."/>
            <person name="Liu M."/>
            <person name="Nguyen H.D."/>
            <person name="Lane F.A."/>
            <person name="Morgan S.W."/>
            <person name="De Vos L."/>
            <person name="Wilken P.M."/>
            <person name="Duong T.A."/>
            <person name="Aylward J."/>
            <person name="Coetzee M.P."/>
            <person name="Dadej K."/>
            <person name="De Beer Z.W."/>
            <person name="Findlay W."/>
            <person name="Havenga M."/>
            <person name="Kolarik M."/>
            <person name="Menzies J.G."/>
            <person name="Naidoo K."/>
            <person name="Pochopski O."/>
            <person name="Shoukouhi P."/>
            <person name="Santana Q.C."/>
            <person name="Seifert K.A."/>
            <person name="Soal N."/>
            <person name="Steenkamp E.T."/>
            <person name="Tatham C.T."/>
            <person name="van der Nest M.A."/>
            <person name="Wingfield M.J."/>
        </authorList>
    </citation>
    <scope>NUCLEOTIDE SEQUENCE [LARGE SCALE GENOMIC DNA]</scope>
    <source>
        <strain evidence="1">CMW44962</strain>
    </source>
</reference>
<keyword evidence="2" id="KW-1185">Reference proteome</keyword>
<organism evidence="1 2">
    <name type="scientific">Teratosphaeria destructans</name>
    <dbReference type="NCBI Taxonomy" id="418781"/>
    <lineage>
        <taxon>Eukaryota</taxon>
        <taxon>Fungi</taxon>
        <taxon>Dikarya</taxon>
        <taxon>Ascomycota</taxon>
        <taxon>Pezizomycotina</taxon>
        <taxon>Dothideomycetes</taxon>
        <taxon>Dothideomycetidae</taxon>
        <taxon>Mycosphaerellales</taxon>
        <taxon>Teratosphaeriaceae</taxon>
        <taxon>Teratosphaeria</taxon>
    </lineage>
</organism>
<dbReference type="AlphaFoldDB" id="A0A9W7W0R9"/>
<sequence length="174" mass="19035">MTPSVLVPLGDLREFPIQLRRFDMILTNTLVSMRSEAILIQRVDMNRVANPVPAPQARLQFPRGGREDRLNILVHFGPARRWELAGGRTGSQRGEGFGAGHDGDFGLAFRDPAGGLVEQVGGLVASVVAVEGPEGFDMELLTYEAGEIWIWPCPSFDHVDAVDLGRQPCLGCIR</sequence>
<name>A0A9W7W0R9_9PEZI</name>
<proteinExistence type="predicted"/>
<protein>
    <submittedName>
        <fullName evidence="1">Uncharacterized protein</fullName>
    </submittedName>
</protein>